<name>A0A401GS18_9APHY</name>
<dbReference type="AlphaFoldDB" id="A0A401GS18"/>
<sequence length="298" mass="33599">MTTTIESSRLWYEQSIYNAVSMGTMAWVLHAIVFFRCAYSIDCNKEGGARKWLPLVSTIFAAATISIFCSFKFNELGWIQHRDYPGGALAFFAEQQAMPINLTASAGSIIALFLSSSFLIYRNHVLWNDRFYTILLAVQLFLYCIISVLIAVDLVRNSRPWDGITLRFAVPCGPLANFAMDFLFNSVLCRVQWLRTQPERSVPTTPGRLWIEHLKQCPVVIESVVPLALLSFIMFGVRYLADAGANHFLAMPLYVQMACVFPELIITRMVREDDLHMTLMSELTSKGTSAVTQLVLPA</sequence>
<feature type="transmembrane region" description="Helical" evidence="1">
    <location>
        <begin position="219"/>
        <end position="241"/>
    </location>
</feature>
<evidence type="ECO:0000313" key="3">
    <source>
        <dbReference type="Proteomes" id="UP000287166"/>
    </source>
</evidence>
<keyword evidence="3" id="KW-1185">Reference proteome</keyword>
<dbReference type="RefSeq" id="XP_027615928.1">
    <property type="nucleotide sequence ID" value="XM_027760127.1"/>
</dbReference>
<gene>
    <name evidence="2" type="ORF">SCP_0702010</name>
</gene>
<dbReference type="GeneID" id="38781932"/>
<proteinExistence type="predicted"/>
<comment type="caution">
    <text evidence="2">The sequence shown here is derived from an EMBL/GenBank/DDBJ whole genome shotgun (WGS) entry which is preliminary data.</text>
</comment>
<keyword evidence="1" id="KW-0472">Membrane</keyword>
<feature type="transmembrane region" description="Helical" evidence="1">
    <location>
        <begin position="100"/>
        <end position="121"/>
    </location>
</feature>
<keyword evidence="1" id="KW-0812">Transmembrane</keyword>
<feature type="transmembrane region" description="Helical" evidence="1">
    <location>
        <begin position="133"/>
        <end position="152"/>
    </location>
</feature>
<feature type="transmembrane region" description="Helical" evidence="1">
    <location>
        <begin position="253"/>
        <end position="270"/>
    </location>
</feature>
<reference evidence="2 3" key="1">
    <citation type="journal article" date="2018" name="Sci. Rep.">
        <title>Genome sequence of the cauliflower mushroom Sparassis crispa (Hanabiratake) and its association with beneficial usage.</title>
        <authorList>
            <person name="Kiyama R."/>
            <person name="Furutani Y."/>
            <person name="Kawaguchi K."/>
            <person name="Nakanishi T."/>
        </authorList>
    </citation>
    <scope>NUCLEOTIDE SEQUENCE [LARGE SCALE GENOMIC DNA]</scope>
</reference>
<dbReference type="InParanoid" id="A0A401GS18"/>
<evidence type="ECO:0000313" key="2">
    <source>
        <dbReference type="EMBL" id="GBE85015.1"/>
    </source>
</evidence>
<dbReference type="Proteomes" id="UP000287166">
    <property type="component" value="Unassembled WGS sequence"/>
</dbReference>
<organism evidence="2 3">
    <name type="scientific">Sparassis crispa</name>
    <dbReference type="NCBI Taxonomy" id="139825"/>
    <lineage>
        <taxon>Eukaryota</taxon>
        <taxon>Fungi</taxon>
        <taxon>Dikarya</taxon>
        <taxon>Basidiomycota</taxon>
        <taxon>Agaricomycotina</taxon>
        <taxon>Agaricomycetes</taxon>
        <taxon>Polyporales</taxon>
        <taxon>Sparassidaceae</taxon>
        <taxon>Sparassis</taxon>
    </lineage>
</organism>
<evidence type="ECO:0000256" key="1">
    <source>
        <dbReference type="SAM" id="Phobius"/>
    </source>
</evidence>
<dbReference type="OrthoDB" id="3245627at2759"/>
<feature type="transmembrane region" description="Helical" evidence="1">
    <location>
        <begin position="16"/>
        <end position="39"/>
    </location>
</feature>
<protein>
    <submittedName>
        <fullName evidence="2">Uncharacterized protein</fullName>
    </submittedName>
</protein>
<feature type="transmembrane region" description="Helical" evidence="1">
    <location>
        <begin position="51"/>
        <end position="73"/>
    </location>
</feature>
<dbReference type="EMBL" id="BFAD01000007">
    <property type="protein sequence ID" value="GBE85015.1"/>
    <property type="molecule type" value="Genomic_DNA"/>
</dbReference>
<accession>A0A401GS18</accession>
<keyword evidence="1" id="KW-1133">Transmembrane helix</keyword>